<evidence type="ECO:0000256" key="2">
    <source>
        <dbReference type="SAM" id="Phobius"/>
    </source>
</evidence>
<dbReference type="AlphaFoldDB" id="A0A3Q3VT26"/>
<accession>A0A3Q3VT26</accession>
<reference evidence="3" key="2">
    <citation type="submission" date="2025-09" db="UniProtKB">
        <authorList>
            <consortium name="Ensembl"/>
        </authorList>
    </citation>
    <scope>IDENTIFICATION</scope>
</reference>
<evidence type="ECO:0000313" key="3">
    <source>
        <dbReference type="Ensembl" id="ENSMMOP00000004463.1"/>
    </source>
</evidence>
<keyword evidence="2" id="KW-0472">Membrane</keyword>
<keyword evidence="4" id="KW-1185">Reference proteome</keyword>
<evidence type="ECO:0000313" key="4">
    <source>
        <dbReference type="Proteomes" id="UP000261620"/>
    </source>
</evidence>
<proteinExistence type="predicted"/>
<dbReference type="Ensembl" id="ENSMMOT00000004542.1">
    <property type="protein sequence ID" value="ENSMMOP00000004463.1"/>
    <property type="gene ID" value="ENSMMOG00000003556.1"/>
</dbReference>
<dbReference type="Pfam" id="PF17690">
    <property type="entry name" value="DUF5537"/>
    <property type="match status" value="1"/>
</dbReference>
<reference evidence="3" key="1">
    <citation type="submission" date="2025-08" db="UniProtKB">
        <authorList>
            <consortium name="Ensembl"/>
        </authorList>
    </citation>
    <scope>IDENTIFICATION</scope>
</reference>
<feature type="transmembrane region" description="Helical" evidence="2">
    <location>
        <begin position="12"/>
        <end position="31"/>
    </location>
</feature>
<keyword evidence="2" id="KW-0812">Transmembrane</keyword>
<feature type="region of interest" description="Disordered" evidence="1">
    <location>
        <begin position="114"/>
        <end position="135"/>
    </location>
</feature>
<keyword evidence="2" id="KW-1133">Transmembrane helix</keyword>
<evidence type="ECO:0000256" key="1">
    <source>
        <dbReference type="SAM" id="MobiDB-lite"/>
    </source>
</evidence>
<organism evidence="3 4">
    <name type="scientific">Mola mola</name>
    <name type="common">Ocean sunfish</name>
    <name type="synonym">Tetraodon mola</name>
    <dbReference type="NCBI Taxonomy" id="94237"/>
    <lineage>
        <taxon>Eukaryota</taxon>
        <taxon>Metazoa</taxon>
        <taxon>Chordata</taxon>
        <taxon>Craniata</taxon>
        <taxon>Vertebrata</taxon>
        <taxon>Euteleostomi</taxon>
        <taxon>Actinopterygii</taxon>
        <taxon>Neopterygii</taxon>
        <taxon>Teleostei</taxon>
        <taxon>Neoteleostei</taxon>
        <taxon>Acanthomorphata</taxon>
        <taxon>Eupercaria</taxon>
        <taxon>Tetraodontiformes</taxon>
        <taxon>Molidae</taxon>
        <taxon>Mola</taxon>
    </lineage>
</organism>
<sequence>FIWLTSQIKMKVFLLTDVFFCFCFFYLSGFLRTQMYNKNFKKKKVLWSFPLKHIVSHFYLFTVQPITCTSHPKISSSPTYFHLSAVSRHTDQSYADPVAGAPAPFMRRISELSSLEADTVRQEKRKTRRPREPPP</sequence>
<protein>
    <submittedName>
        <fullName evidence="3">Uncharacterized protein</fullName>
    </submittedName>
</protein>
<name>A0A3Q3VT26_MOLML</name>
<dbReference type="InterPro" id="IPR040505">
    <property type="entry name" value="DUF5537"/>
</dbReference>
<dbReference type="Proteomes" id="UP000261620">
    <property type="component" value="Unplaced"/>
</dbReference>